<feature type="compositionally biased region" description="Low complexity" evidence="6">
    <location>
        <begin position="81"/>
        <end position="97"/>
    </location>
</feature>
<keyword evidence="4" id="KW-0665">Pyrimidine biosynthesis</keyword>
<feature type="compositionally biased region" description="Low complexity" evidence="6">
    <location>
        <begin position="58"/>
        <end position="74"/>
    </location>
</feature>
<evidence type="ECO:0000256" key="6">
    <source>
        <dbReference type="SAM" id="MobiDB-lite"/>
    </source>
</evidence>
<dbReference type="SUPFAM" id="SSF53633">
    <property type="entry name" value="Carbamate kinase-like"/>
    <property type="match status" value="1"/>
</dbReference>
<dbReference type="GO" id="GO:0009570">
    <property type="term" value="C:chloroplast stroma"/>
    <property type="evidence" value="ECO:0000318"/>
    <property type="project" value="GO_Central"/>
</dbReference>
<dbReference type="OrthoDB" id="409889at2759"/>
<dbReference type="Gramene" id="Manes.07G092200.1.v8.1">
    <property type="protein sequence ID" value="Manes.07G092200.1.v8.1.CDS"/>
    <property type="gene ID" value="Manes.07G092200.v8.1"/>
</dbReference>
<organism evidence="9 10">
    <name type="scientific">Manihot esculenta</name>
    <name type="common">Cassava</name>
    <name type="synonym">Jatropha manihot</name>
    <dbReference type="NCBI Taxonomy" id="3983"/>
    <lineage>
        <taxon>Eukaryota</taxon>
        <taxon>Viridiplantae</taxon>
        <taxon>Streptophyta</taxon>
        <taxon>Embryophyta</taxon>
        <taxon>Tracheophyta</taxon>
        <taxon>Spermatophyta</taxon>
        <taxon>Magnoliopsida</taxon>
        <taxon>eudicotyledons</taxon>
        <taxon>Gunneridae</taxon>
        <taxon>Pentapetalae</taxon>
        <taxon>rosids</taxon>
        <taxon>fabids</taxon>
        <taxon>Malpighiales</taxon>
        <taxon>Euphorbiaceae</taxon>
        <taxon>Crotonoideae</taxon>
        <taxon>Manihoteae</taxon>
        <taxon>Manihot</taxon>
    </lineage>
</organism>
<dbReference type="InterPro" id="IPR036393">
    <property type="entry name" value="AceGlu_kinase-like_sf"/>
</dbReference>
<dbReference type="GO" id="GO:0006225">
    <property type="term" value="P:UDP biosynthetic process"/>
    <property type="evidence" value="ECO:0000318"/>
    <property type="project" value="GO_Central"/>
</dbReference>
<dbReference type="HAMAP" id="MF_01220_B">
    <property type="entry name" value="PyrH_B"/>
    <property type="match status" value="1"/>
</dbReference>
<reference evidence="10" key="1">
    <citation type="journal article" date="2016" name="Nat. Biotechnol.">
        <title>Sequencing wild and cultivated cassava and related species reveals extensive interspecific hybridization and genetic diversity.</title>
        <authorList>
            <person name="Bredeson J.V."/>
            <person name="Lyons J.B."/>
            <person name="Prochnik S.E."/>
            <person name="Wu G.A."/>
            <person name="Ha C.M."/>
            <person name="Edsinger-Gonzales E."/>
            <person name="Grimwood J."/>
            <person name="Schmutz J."/>
            <person name="Rabbi I.Y."/>
            <person name="Egesi C."/>
            <person name="Nauluvula P."/>
            <person name="Lebot V."/>
            <person name="Ndunguru J."/>
            <person name="Mkamilo G."/>
            <person name="Bart R.S."/>
            <person name="Setter T.L."/>
            <person name="Gleadow R.M."/>
            <person name="Kulakow P."/>
            <person name="Ferguson M.E."/>
            <person name="Rounsley S."/>
            <person name="Rokhsar D.S."/>
        </authorList>
    </citation>
    <scope>NUCLEOTIDE SEQUENCE [LARGE SCALE GENOMIC DNA]</scope>
    <source>
        <strain evidence="10">cv. AM560-2</strain>
    </source>
</reference>
<sequence>MATDDFPLIDPHAPPPHAPTRHPDSESVNGGDYFAAYADSDHDKSGSGAPATPSSNRSHQIQNQHHHYYYNNSNSKRHKTSGSNVESESNTNNNATEYRTDYRKDREEWSDSAISCLLEAYTEKYNQLNRGNLRGRDWEEVAEAVSERGGSNNKKSVEQCKNKIDNLKKRYKVELQRINNSSGGYGSGGSSSWHWFKQIEAIMSNPTNAKASAGAESECDAGSGGNGSLMARPLKRYTPNSVAVANNMKAKSVPNLKWRRVVFKISGSALAGNCQNIDPKVAMQIAREVATACRLGLEVAIVVGGRNFFCGDSWISATGLERSTAYQIGMMATVMNSILLQSALEKLGIQSRVQSAFTMPELVEPYNRQRAIRHLEKGRVVIFGGVGAGAGNPLFSTDTAAALRASEINADALLKGTNVAGIYDCHSANTSMIVDHMSFREVVSRGVTFMDMMAMTYCEENGIPVVVFNLLEPGNISRALCGNQVGTLIDQTGRIS</sequence>
<proteinExistence type="inferred from homology"/>
<dbReference type="GO" id="GO:0033862">
    <property type="term" value="F:UMP kinase activity"/>
    <property type="evidence" value="ECO:0000318"/>
    <property type="project" value="GO_Central"/>
</dbReference>
<dbReference type="OMA" id="QIHVPHH"/>
<dbReference type="EC" id="2.7.4.22" evidence="3"/>
<feature type="region of interest" description="Disordered" evidence="6">
    <location>
        <begin position="1"/>
        <end position="99"/>
    </location>
</feature>
<dbReference type="SMR" id="A0A2C9VJV0"/>
<dbReference type="PANTHER" id="PTHR42833:SF7">
    <property type="entry name" value="UMP KINASE"/>
    <property type="match status" value="1"/>
</dbReference>
<comment type="caution">
    <text evidence="9">The sequence shown here is derived from an EMBL/GenBank/DDBJ whole genome shotgun (WGS) entry which is preliminary data.</text>
</comment>
<name>A0A2C9VJV0_MANES</name>
<feature type="domain" description="Aspartate/glutamate/uridylate kinase" evidence="7">
    <location>
        <begin position="260"/>
        <end position="469"/>
    </location>
</feature>
<gene>
    <name evidence="9" type="ORF">MANES_07G092200v8</name>
</gene>
<dbReference type="Gene3D" id="1.10.10.60">
    <property type="entry name" value="Homeodomain-like"/>
    <property type="match status" value="1"/>
</dbReference>
<evidence type="ECO:0000259" key="7">
    <source>
        <dbReference type="Pfam" id="PF00696"/>
    </source>
</evidence>
<dbReference type="InterPro" id="IPR015963">
    <property type="entry name" value="Uridylate_kinase_bac"/>
</dbReference>
<dbReference type="InterPro" id="IPR001048">
    <property type="entry name" value="Asp/Glu/Uridylate_kinase"/>
</dbReference>
<comment type="similarity">
    <text evidence="2">Belongs to the UMP kinase family.</text>
</comment>
<dbReference type="CDD" id="cd04254">
    <property type="entry name" value="AAK_UMPK-PyrH-Ec"/>
    <property type="match status" value="1"/>
</dbReference>
<evidence type="ECO:0000313" key="10">
    <source>
        <dbReference type="Proteomes" id="UP000091857"/>
    </source>
</evidence>
<dbReference type="Pfam" id="PF00696">
    <property type="entry name" value="AA_kinase"/>
    <property type="match status" value="1"/>
</dbReference>
<evidence type="ECO:0000256" key="5">
    <source>
        <dbReference type="ARBA" id="ARBA00032092"/>
    </source>
</evidence>
<evidence type="ECO:0000256" key="1">
    <source>
        <dbReference type="ARBA" id="ARBA00004791"/>
    </source>
</evidence>
<dbReference type="EMBL" id="CM004393">
    <property type="protein sequence ID" value="OAY45795.1"/>
    <property type="molecule type" value="Genomic_DNA"/>
</dbReference>
<evidence type="ECO:0000256" key="2">
    <source>
        <dbReference type="ARBA" id="ARBA00007614"/>
    </source>
</evidence>
<dbReference type="GO" id="GO:0044210">
    <property type="term" value="P:'de novo' CTP biosynthetic process"/>
    <property type="evidence" value="ECO:0007669"/>
    <property type="project" value="UniProtKB-UniPathway"/>
</dbReference>
<dbReference type="PANTHER" id="PTHR42833">
    <property type="entry name" value="URIDYLATE KINASE"/>
    <property type="match status" value="1"/>
</dbReference>
<dbReference type="InterPro" id="IPR044822">
    <property type="entry name" value="Myb_DNA-bind_4"/>
</dbReference>
<dbReference type="Proteomes" id="UP000091857">
    <property type="component" value="Chromosome 7"/>
</dbReference>
<protein>
    <recommendedName>
        <fullName evidence="3">UMP kinase</fullName>
        <ecNumber evidence="3">2.7.4.22</ecNumber>
    </recommendedName>
    <alternativeName>
        <fullName evidence="5">Uridine monophosphate kinase</fullName>
    </alternativeName>
</protein>
<evidence type="ECO:0000256" key="4">
    <source>
        <dbReference type="ARBA" id="ARBA00022975"/>
    </source>
</evidence>
<feature type="domain" description="Myb/SANT-like DNA-binding" evidence="8">
    <location>
        <begin position="106"/>
        <end position="202"/>
    </location>
</feature>
<accession>A0A2C9VJV0</accession>
<evidence type="ECO:0000313" key="9">
    <source>
        <dbReference type="EMBL" id="OAY45795.1"/>
    </source>
</evidence>
<dbReference type="UniPathway" id="UPA00159">
    <property type="reaction ID" value="UER00275"/>
</dbReference>
<dbReference type="FunFam" id="1.10.10.60:FF:000238">
    <property type="entry name" value="Aspartate/glutamate/uridylate kinase family protein"/>
    <property type="match status" value="1"/>
</dbReference>
<comment type="pathway">
    <text evidence="1">Pyrimidine metabolism; CTP biosynthesis via de novo pathway; UDP from UMP (UMPK route): step 1/1.</text>
</comment>
<dbReference type="Pfam" id="PF13837">
    <property type="entry name" value="Myb_DNA-bind_4"/>
    <property type="match status" value="1"/>
</dbReference>
<dbReference type="SMART" id="SM00595">
    <property type="entry name" value="MADF"/>
    <property type="match status" value="1"/>
</dbReference>
<dbReference type="FunFam" id="3.40.1160.10:FF:000028">
    <property type="entry name" value="Uridylate kinase isoform A"/>
    <property type="match status" value="1"/>
</dbReference>
<evidence type="ECO:0000259" key="8">
    <source>
        <dbReference type="Pfam" id="PF13837"/>
    </source>
</evidence>
<keyword evidence="10" id="KW-1185">Reference proteome</keyword>
<dbReference type="STRING" id="3983.A0A2C9VJV0"/>
<evidence type="ECO:0000256" key="3">
    <source>
        <dbReference type="ARBA" id="ARBA00012899"/>
    </source>
</evidence>
<dbReference type="Gene3D" id="3.40.1160.10">
    <property type="entry name" value="Acetylglutamate kinase-like"/>
    <property type="match status" value="1"/>
</dbReference>
<dbReference type="AlphaFoldDB" id="A0A2C9VJV0"/>